<feature type="region of interest" description="Disordered" evidence="1">
    <location>
        <begin position="72"/>
        <end position="98"/>
    </location>
</feature>
<keyword evidence="3" id="KW-1185">Reference proteome</keyword>
<evidence type="ECO:0000313" key="2">
    <source>
        <dbReference type="EMBL" id="ORY45591.1"/>
    </source>
</evidence>
<dbReference type="SUPFAM" id="SSF55729">
    <property type="entry name" value="Acyl-CoA N-acyltransferases (Nat)"/>
    <property type="match status" value="1"/>
</dbReference>
<protein>
    <submittedName>
        <fullName evidence="2">Uncharacterized protein</fullName>
    </submittedName>
</protein>
<dbReference type="Proteomes" id="UP000193642">
    <property type="component" value="Unassembled WGS sequence"/>
</dbReference>
<accession>A0A1Y2CEV6</accession>
<evidence type="ECO:0000256" key="1">
    <source>
        <dbReference type="SAM" id="MobiDB-lite"/>
    </source>
</evidence>
<dbReference type="InterPro" id="IPR016181">
    <property type="entry name" value="Acyl_CoA_acyltransferase"/>
</dbReference>
<dbReference type="OrthoDB" id="2116038at2759"/>
<dbReference type="Gene3D" id="3.40.630.30">
    <property type="match status" value="1"/>
</dbReference>
<reference evidence="2 3" key="1">
    <citation type="submission" date="2016-07" db="EMBL/GenBank/DDBJ databases">
        <title>Pervasive Adenine N6-methylation of Active Genes in Fungi.</title>
        <authorList>
            <consortium name="DOE Joint Genome Institute"/>
            <person name="Mondo S.J."/>
            <person name="Dannebaum R.O."/>
            <person name="Kuo R.C."/>
            <person name="Labutti K."/>
            <person name="Haridas S."/>
            <person name="Kuo A."/>
            <person name="Salamov A."/>
            <person name="Ahrendt S.R."/>
            <person name="Lipzen A."/>
            <person name="Sullivan W."/>
            <person name="Andreopoulos W.B."/>
            <person name="Clum A."/>
            <person name="Lindquist E."/>
            <person name="Daum C."/>
            <person name="Ramamoorthy G.K."/>
            <person name="Gryganskyi A."/>
            <person name="Culley D."/>
            <person name="Magnuson J.K."/>
            <person name="James T.Y."/>
            <person name="O'Malley M.A."/>
            <person name="Stajich J.E."/>
            <person name="Spatafora J.W."/>
            <person name="Visel A."/>
            <person name="Grigoriev I.V."/>
        </authorList>
    </citation>
    <scope>NUCLEOTIDE SEQUENCE [LARGE SCALE GENOMIC DNA]</scope>
    <source>
        <strain evidence="2 3">JEL800</strain>
    </source>
</reference>
<evidence type="ECO:0000313" key="3">
    <source>
        <dbReference type="Proteomes" id="UP000193642"/>
    </source>
</evidence>
<name>A0A1Y2CEV6_9FUNG</name>
<dbReference type="AlphaFoldDB" id="A0A1Y2CEV6"/>
<comment type="caution">
    <text evidence="2">The sequence shown here is derived from an EMBL/GenBank/DDBJ whole genome shotgun (WGS) entry which is preliminary data.</text>
</comment>
<dbReference type="EMBL" id="MCGO01000019">
    <property type="protein sequence ID" value="ORY45591.1"/>
    <property type="molecule type" value="Genomic_DNA"/>
</dbReference>
<proteinExistence type="predicted"/>
<gene>
    <name evidence="2" type="ORF">BCR33DRAFT_765408</name>
</gene>
<dbReference type="CDD" id="cd04301">
    <property type="entry name" value="NAT_SF"/>
    <property type="match status" value="1"/>
</dbReference>
<organism evidence="2 3">
    <name type="scientific">Rhizoclosmatium globosum</name>
    <dbReference type="NCBI Taxonomy" id="329046"/>
    <lineage>
        <taxon>Eukaryota</taxon>
        <taxon>Fungi</taxon>
        <taxon>Fungi incertae sedis</taxon>
        <taxon>Chytridiomycota</taxon>
        <taxon>Chytridiomycota incertae sedis</taxon>
        <taxon>Chytridiomycetes</taxon>
        <taxon>Chytridiales</taxon>
        <taxon>Chytriomycetaceae</taxon>
        <taxon>Rhizoclosmatium</taxon>
    </lineage>
</organism>
<sequence length="376" mass="42618">MPPSVELRPITATNVDAVNDLRLSPDQYHGMVYIPFGACIRSFQPSVWTRLFWDTDIDKPVGMVQISLNGDADTRLRQSGSTRGTKARDTEEPESEELPGLRKGILLEYAEPTDEYCPRDFYLAIGFRHTGKLEDEFIEMYYAFEEKDQRSPISTPPPTSSKLGTKQVLIAEETYFAKYLGEMQFESITLGDFGQDDIFAFYWYDSLGPMCLSNVRWLNWAVYQPKGSVAVKVLYSTAEMTEYKAILQEGLTKKPFPKAVGYIILKEIECGKYELKHMFVNPSRRGQGIAKKGLRLLDREVVVFGNEVESTRSSLGLAHLHENQGMALENCQPLLMKLGFKVDAVGQLRFNSNKVQSGPKLFMMRIFGSCLAKDME</sequence>